<reference evidence="3 4" key="1">
    <citation type="journal article" date="2023" name="Plant">
        <title>Draft Genome Sequence Resource of CBPPT1, a 'Candidatus Phytoplasma trifolii'-Related Strain Associated with Potato Purple Top Disease in the Columbia Basin, U.S.A.</title>
        <authorList>
            <person name="Wei W."/>
            <person name="Shao J."/>
            <person name="Bottner-Parker K.D."/>
            <person name="Zhao Y."/>
        </authorList>
    </citation>
    <scope>NUCLEOTIDE SEQUENCE [LARGE SCALE GENOMIC DNA]</scope>
    <source>
        <strain evidence="3 4">CBPPT1</strain>
    </source>
</reference>
<evidence type="ECO:0000259" key="2">
    <source>
        <dbReference type="Pfam" id="PF13439"/>
    </source>
</evidence>
<dbReference type="InterPro" id="IPR050194">
    <property type="entry name" value="Glycosyltransferase_grp1"/>
</dbReference>
<dbReference type="PANTHER" id="PTHR45947:SF3">
    <property type="entry name" value="SULFOQUINOVOSYL TRANSFERASE SQD2"/>
    <property type="match status" value="1"/>
</dbReference>
<dbReference type="InterPro" id="IPR001296">
    <property type="entry name" value="Glyco_trans_1"/>
</dbReference>
<feature type="domain" description="Glycosyltransferase subfamily 4-like N-terminal" evidence="2">
    <location>
        <begin position="14"/>
        <end position="190"/>
    </location>
</feature>
<gene>
    <name evidence="3" type="ORF">M8044_000430</name>
</gene>
<keyword evidence="4" id="KW-1185">Reference proteome</keyword>
<accession>A0ABT5LCD3</accession>
<proteinExistence type="predicted"/>
<dbReference type="Gene3D" id="3.40.50.2000">
    <property type="entry name" value="Glycogen Phosphorylase B"/>
    <property type="match status" value="2"/>
</dbReference>
<sequence>MKIGLFIDCWEPCIGGVVVSTKSLREGLEALGHKVYIITLNAVPKQIEKDPFIIRLQGGLPVFLKGLKDYRFLFKYKKYLPQIEALNLDIIHVHTELGVGKLGLYAHEKLKLPLIYTMHSMYHFFLEKNKFLWIKILKKILIKYLDYLLKKFISKSDIVIAPTKKTLYFLEERYKIKQNYKIIPSGIPLNKFDPQNFSKEKIDALKEKLDLKNFFVCLFVGRLSKEKDIDFIIDHFASFHEINNKSKFLILGDGPEKNKFTK</sequence>
<dbReference type="Pfam" id="PF00534">
    <property type="entry name" value="Glycos_transf_1"/>
    <property type="match status" value="1"/>
</dbReference>
<dbReference type="RefSeq" id="WP_273585406.1">
    <property type="nucleotide sequence ID" value="NZ_JANHJP010000008.1"/>
</dbReference>
<evidence type="ECO:0000313" key="4">
    <source>
        <dbReference type="Proteomes" id="UP001221763"/>
    </source>
</evidence>
<feature type="domain" description="Glycosyl transferase family 1" evidence="1">
    <location>
        <begin position="205"/>
        <end position="260"/>
    </location>
</feature>
<evidence type="ECO:0000313" key="3">
    <source>
        <dbReference type="EMBL" id="MDC9032208.1"/>
    </source>
</evidence>
<dbReference type="Pfam" id="PF13439">
    <property type="entry name" value="Glyco_transf_4"/>
    <property type="match status" value="1"/>
</dbReference>
<dbReference type="SUPFAM" id="SSF53756">
    <property type="entry name" value="UDP-Glycosyltransferase/glycogen phosphorylase"/>
    <property type="match status" value="1"/>
</dbReference>
<protein>
    <submittedName>
        <fullName evidence="3">Glycosyltransferase</fullName>
    </submittedName>
</protein>
<dbReference type="EMBL" id="JANHJP010000008">
    <property type="protein sequence ID" value="MDC9032208.1"/>
    <property type="molecule type" value="Genomic_DNA"/>
</dbReference>
<name>A0ABT5LCD3_9MOLU</name>
<dbReference type="PANTHER" id="PTHR45947">
    <property type="entry name" value="SULFOQUINOVOSYL TRANSFERASE SQD2"/>
    <property type="match status" value="1"/>
</dbReference>
<dbReference type="InterPro" id="IPR028098">
    <property type="entry name" value="Glyco_trans_4-like_N"/>
</dbReference>
<evidence type="ECO:0000259" key="1">
    <source>
        <dbReference type="Pfam" id="PF00534"/>
    </source>
</evidence>
<organism evidence="3 4">
    <name type="scientific">Columbia Basin potato purple top phytoplasma</name>
    <dbReference type="NCBI Taxonomy" id="307134"/>
    <lineage>
        <taxon>Bacteria</taxon>
        <taxon>Bacillati</taxon>
        <taxon>Mycoplasmatota</taxon>
        <taxon>Mollicutes</taxon>
        <taxon>Acholeplasmatales</taxon>
        <taxon>Acholeplasmataceae</taxon>
        <taxon>Candidatus Phytoplasma</taxon>
        <taxon>16SrVI (Clover proliferation group)</taxon>
    </lineage>
</organism>
<dbReference type="Proteomes" id="UP001221763">
    <property type="component" value="Unassembled WGS sequence"/>
</dbReference>
<comment type="caution">
    <text evidence="3">The sequence shown here is derived from an EMBL/GenBank/DDBJ whole genome shotgun (WGS) entry which is preliminary data.</text>
</comment>